<reference evidence="1" key="1">
    <citation type="submission" date="2019-08" db="EMBL/GenBank/DDBJ databases">
        <authorList>
            <person name="Kucharzyk K."/>
            <person name="Murdoch R.W."/>
            <person name="Higgins S."/>
            <person name="Loffler F."/>
        </authorList>
    </citation>
    <scope>NUCLEOTIDE SEQUENCE</scope>
</reference>
<comment type="caution">
    <text evidence="1">The sequence shown here is derived from an EMBL/GenBank/DDBJ whole genome shotgun (WGS) entry which is preliminary data.</text>
</comment>
<sequence>MLLPGDEHVGIGEIRGGKQHPLRALRAFIEKAEHVAPALLHSGQALIPAFRRHQLKLKPGPQGNQLNEVRRYAPVPSVLVYGLIGVPVRVYAHPHRAASRDVRPLLLGQHNGAVRRLGARGGEGKADRQR</sequence>
<gene>
    <name evidence="1" type="ORF">SDC9_104601</name>
</gene>
<dbReference type="EMBL" id="VSSQ01016439">
    <property type="protein sequence ID" value="MPM57778.1"/>
    <property type="molecule type" value="Genomic_DNA"/>
</dbReference>
<accession>A0A645AYE2</accession>
<organism evidence="1">
    <name type="scientific">bioreactor metagenome</name>
    <dbReference type="NCBI Taxonomy" id="1076179"/>
    <lineage>
        <taxon>unclassified sequences</taxon>
        <taxon>metagenomes</taxon>
        <taxon>ecological metagenomes</taxon>
    </lineage>
</organism>
<evidence type="ECO:0000313" key="1">
    <source>
        <dbReference type="EMBL" id="MPM57778.1"/>
    </source>
</evidence>
<name>A0A645AYE2_9ZZZZ</name>
<protein>
    <submittedName>
        <fullName evidence="1">Uncharacterized protein</fullName>
    </submittedName>
</protein>
<dbReference type="AlphaFoldDB" id="A0A645AYE2"/>
<proteinExistence type="predicted"/>